<dbReference type="GeneID" id="2745573"/>
<name>A0A654EXQ5_ARATH</name>
<evidence type="ECO:0000313" key="2">
    <source>
        <dbReference type="EMBL" id="CAA0373745.1"/>
    </source>
</evidence>
<evidence type="ECO:0000313" key="1">
    <source>
        <dbReference type="Araport" id="AT2G30985"/>
    </source>
</evidence>
<dbReference type="EMBL" id="CACSHJ010000088">
    <property type="protein sequence ID" value="CAA0373745.1"/>
    <property type="molecule type" value="Genomic_DNA"/>
</dbReference>
<dbReference type="KEGG" id="ath:AT2G30985"/>
<dbReference type="Araport" id="AT2G30985"/>
<dbReference type="Proteomes" id="UP000426265">
    <property type="component" value="Unassembled WGS sequence"/>
</dbReference>
<dbReference type="EMBL" id="CACRSJ010000105">
    <property type="protein sequence ID" value="VYS54049.1"/>
    <property type="molecule type" value="Genomic_DNA"/>
</dbReference>
<reference evidence="3 4" key="1">
    <citation type="submission" date="2019-11" db="EMBL/GenBank/DDBJ databases">
        <authorList>
            <person name="Jiao W.-B."/>
            <person name="Schneeberger K."/>
        </authorList>
    </citation>
    <scope>NUCLEOTIDE SEQUENCE [LARGE SCALE GENOMIC DNA]</scope>
    <source>
        <strain evidence="4">cv. An-1</strain>
        <strain evidence="5">cv. C24</strain>
    </source>
</reference>
<evidence type="ECO:0000313" key="4">
    <source>
        <dbReference type="Proteomes" id="UP000426265"/>
    </source>
</evidence>
<sequence length="52" mass="5644">MPRCSKQIGHKFKYVRKQYPSDISTYLATPSSSTTITTATAKNATFTAATAT</sequence>
<gene>
    <name evidence="1" type="ordered locus">At2g30985</name>
    <name evidence="3" type="ORF">AN1_LOCUS9507</name>
    <name evidence="2" type="ORF">C24_LOCUS9357</name>
</gene>
<evidence type="ECO:0000313" key="3">
    <source>
        <dbReference type="EMBL" id="VYS54049.1"/>
    </source>
</evidence>
<accession>A0A654EXQ5</accession>
<evidence type="ECO:0000313" key="5">
    <source>
        <dbReference type="Proteomes" id="UP000434276"/>
    </source>
</evidence>
<protein>
    <submittedName>
        <fullName evidence="3">Uncharacterized protein</fullName>
    </submittedName>
</protein>
<dbReference type="RefSeq" id="NP_973573.1">
    <property type="nucleotide sequence ID" value="NM_201844.1"/>
</dbReference>
<dbReference type="AlphaFoldDB" id="A0A654EXQ5"/>
<dbReference type="Proteomes" id="UP000434276">
    <property type="component" value="Unassembled WGS sequence"/>
</dbReference>
<organism evidence="3 4">
    <name type="scientific">Arabidopsis thaliana</name>
    <name type="common">Mouse-ear cress</name>
    <dbReference type="NCBI Taxonomy" id="3702"/>
    <lineage>
        <taxon>Eukaryota</taxon>
        <taxon>Viridiplantae</taxon>
        <taxon>Streptophyta</taxon>
        <taxon>Embryophyta</taxon>
        <taxon>Tracheophyta</taxon>
        <taxon>Spermatophyta</taxon>
        <taxon>Magnoliopsida</taxon>
        <taxon>eudicotyledons</taxon>
        <taxon>Gunneridae</taxon>
        <taxon>Pentapetalae</taxon>
        <taxon>rosids</taxon>
        <taxon>malvids</taxon>
        <taxon>Brassicales</taxon>
        <taxon>Brassicaceae</taxon>
        <taxon>Camelineae</taxon>
        <taxon>Arabidopsis</taxon>
    </lineage>
</organism>
<proteinExistence type="predicted"/>